<comment type="caution">
    <text evidence="2">The sequence shown here is derived from an EMBL/GenBank/DDBJ whole genome shotgun (WGS) entry which is preliminary data.</text>
</comment>
<gene>
    <name evidence="2" type="ORF">ENP94_05855</name>
    <name evidence="3" type="ORF">ENS16_00600</name>
</gene>
<proteinExistence type="predicted"/>
<evidence type="ECO:0000313" key="2">
    <source>
        <dbReference type="EMBL" id="HEA87518.1"/>
    </source>
</evidence>
<evidence type="ECO:0000313" key="3">
    <source>
        <dbReference type="EMBL" id="HFJ53179.1"/>
    </source>
</evidence>
<dbReference type="EMBL" id="DSLG01000007">
    <property type="protein sequence ID" value="HEA87518.1"/>
    <property type="molecule type" value="Genomic_DNA"/>
</dbReference>
<dbReference type="AlphaFoldDB" id="A0A7C1NEI7"/>
<dbReference type="EMBL" id="DSTU01000001">
    <property type="protein sequence ID" value="HFJ53179.1"/>
    <property type="molecule type" value="Genomic_DNA"/>
</dbReference>
<name>A0A7C1NEI7_UNCW3</name>
<protein>
    <recommendedName>
        <fullName evidence="4">CBM-cenC domain-containing protein</fullName>
    </recommendedName>
</protein>
<feature type="signal peptide" evidence="1">
    <location>
        <begin position="1"/>
        <end position="19"/>
    </location>
</feature>
<feature type="chain" id="PRO_5039820208" description="CBM-cenC domain-containing protein" evidence="1">
    <location>
        <begin position="20"/>
        <end position="187"/>
    </location>
</feature>
<evidence type="ECO:0008006" key="4">
    <source>
        <dbReference type="Google" id="ProtNLM"/>
    </source>
</evidence>
<evidence type="ECO:0000256" key="1">
    <source>
        <dbReference type="SAM" id="SignalP"/>
    </source>
</evidence>
<reference evidence="2" key="1">
    <citation type="journal article" date="2020" name="mSystems">
        <title>Genome- and Community-Level Interaction Insights into Carbon Utilization and Element Cycling Functions of Hydrothermarchaeota in Hydrothermal Sediment.</title>
        <authorList>
            <person name="Zhou Z."/>
            <person name="Liu Y."/>
            <person name="Xu W."/>
            <person name="Pan J."/>
            <person name="Luo Z.H."/>
            <person name="Li M."/>
        </authorList>
    </citation>
    <scope>NUCLEOTIDE SEQUENCE [LARGE SCALE GENOMIC DNA]</scope>
    <source>
        <strain evidence="2">SpSt-265</strain>
        <strain evidence="3">SpSt-465</strain>
    </source>
</reference>
<organism evidence="2">
    <name type="scientific">candidate division WOR-3 bacterium</name>
    <dbReference type="NCBI Taxonomy" id="2052148"/>
    <lineage>
        <taxon>Bacteria</taxon>
        <taxon>Bacteria division WOR-3</taxon>
    </lineage>
</organism>
<accession>A0A7C1NEI7</accession>
<dbReference type="Gene3D" id="2.60.120.260">
    <property type="entry name" value="Galactose-binding domain-like"/>
    <property type="match status" value="1"/>
</dbReference>
<sequence length="187" mass="21313">MRLKNLLIFLTVTFSLSLSQELLLNGNFEQDLSIGWTRTDSGYGTHQVLRGTEYQPDPDYEAWVYQYDNPGWTRLSQRVEVPGVALQLSFWAKFAESGGTSTCWPAACFQVCYYDADANLLGETRYFYSTYATWTPSPVLSLYRITNPDWNRYELNIADELTSNLPGVNPSDVAFVEVALWSYTYSG</sequence>
<keyword evidence="1" id="KW-0732">Signal</keyword>